<feature type="compositionally biased region" description="Basic and acidic residues" evidence="1">
    <location>
        <begin position="107"/>
        <end position="123"/>
    </location>
</feature>
<dbReference type="AlphaFoldDB" id="A0A4C1Z9I3"/>
<sequence length="138" mass="15594">MAVRIATGAAAHIGGSEGFAICCRSRHNFPRNIGRRFLPYKAMNLFPGRVLGRCRVQPEPVARSLTHRPRMRPISPPKPKPTVDLRQKLPPKNSTPDTKPSAPRQKIVFDKKKEERKKQEKTPPKGISLQVLQTQMKI</sequence>
<organism evidence="2 3">
    <name type="scientific">Eumeta variegata</name>
    <name type="common">Bagworm moth</name>
    <name type="synonym">Eumeta japonica</name>
    <dbReference type="NCBI Taxonomy" id="151549"/>
    <lineage>
        <taxon>Eukaryota</taxon>
        <taxon>Metazoa</taxon>
        <taxon>Ecdysozoa</taxon>
        <taxon>Arthropoda</taxon>
        <taxon>Hexapoda</taxon>
        <taxon>Insecta</taxon>
        <taxon>Pterygota</taxon>
        <taxon>Neoptera</taxon>
        <taxon>Endopterygota</taxon>
        <taxon>Lepidoptera</taxon>
        <taxon>Glossata</taxon>
        <taxon>Ditrysia</taxon>
        <taxon>Tineoidea</taxon>
        <taxon>Psychidae</taxon>
        <taxon>Oiketicinae</taxon>
        <taxon>Eumeta</taxon>
    </lineage>
</organism>
<dbReference type="EMBL" id="BGZK01001725">
    <property type="protein sequence ID" value="GBP85256.1"/>
    <property type="molecule type" value="Genomic_DNA"/>
</dbReference>
<reference evidence="2 3" key="1">
    <citation type="journal article" date="2019" name="Commun. Biol.">
        <title>The bagworm genome reveals a unique fibroin gene that provides high tensile strength.</title>
        <authorList>
            <person name="Kono N."/>
            <person name="Nakamura H."/>
            <person name="Ohtoshi R."/>
            <person name="Tomita M."/>
            <person name="Numata K."/>
            <person name="Arakawa K."/>
        </authorList>
    </citation>
    <scope>NUCLEOTIDE SEQUENCE [LARGE SCALE GENOMIC DNA]</scope>
</reference>
<gene>
    <name evidence="2" type="ORF">EVAR_92023_1</name>
</gene>
<dbReference type="STRING" id="151549.A0A4C1Z9I3"/>
<keyword evidence="3" id="KW-1185">Reference proteome</keyword>
<dbReference type="OrthoDB" id="10044505at2759"/>
<feature type="region of interest" description="Disordered" evidence="1">
    <location>
        <begin position="61"/>
        <end position="138"/>
    </location>
</feature>
<evidence type="ECO:0000313" key="2">
    <source>
        <dbReference type="EMBL" id="GBP85256.1"/>
    </source>
</evidence>
<proteinExistence type="predicted"/>
<protein>
    <submittedName>
        <fullName evidence="2">Uncharacterized protein</fullName>
    </submittedName>
</protein>
<comment type="caution">
    <text evidence="2">The sequence shown here is derived from an EMBL/GenBank/DDBJ whole genome shotgun (WGS) entry which is preliminary data.</text>
</comment>
<name>A0A4C1Z9I3_EUMVA</name>
<evidence type="ECO:0000256" key="1">
    <source>
        <dbReference type="SAM" id="MobiDB-lite"/>
    </source>
</evidence>
<dbReference type="Proteomes" id="UP000299102">
    <property type="component" value="Unassembled WGS sequence"/>
</dbReference>
<accession>A0A4C1Z9I3</accession>
<evidence type="ECO:0000313" key="3">
    <source>
        <dbReference type="Proteomes" id="UP000299102"/>
    </source>
</evidence>